<evidence type="ECO:0000256" key="1">
    <source>
        <dbReference type="ARBA" id="ARBA00006432"/>
    </source>
</evidence>
<comment type="similarity">
    <text evidence="1">Belongs to the ATP-dependent AMP-binding enzyme family.</text>
</comment>
<dbReference type="Pfam" id="PF13193">
    <property type="entry name" value="AMP-binding_C"/>
    <property type="match status" value="1"/>
</dbReference>
<dbReference type="PANTHER" id="PTHR43201">
    <property type="entry name" value="ACYL-COA SYNTHETASE"/>
    <property type="match status" value="1"/>
</dbReference>
<dbReference type="AlphaFoldDB" id="A0A6H9Y6R8"/>
<dbReference type="InterPro" id="IPR020845">
    <property type="entry name" value="AMP-binding_CS"/>
</dbReference>
<keyword evidence="2" id="KW-0436">Ligase</keyword>
<sequence length="530" mass="58764">MADWSHEYRRHGWWREETFLDDLRRHARERPAATALIGHRADGALGLVSYADLLADTDRYAARLLDIGVEPGDVIAVQLPDWYEFVPLALACARVGARFCPLMPIYRQYELSHILALTEAKVCVTMAEWDGDRLAEIVTGLDLPHLEHVLVAGEPRPAETASFEDFLEGRSDTTPTSEVELAPDDPYLILFTSGTTGEPKGVLHSQNTLYASARGFADAMGLDSGLVMEVAHVNTHMSGFAMGLMVPLLLGGTAVFQERWDGGVALDLAQEHGLTLFYGAAPFLTDVLDGQRERPRDLRSLRWVVTGSAQVPPRIVDEVQDVFGLPTYSLWGMTENGPVTVTRPDDPPDWGAHSDGRPIEGMKLRIDPLKGRDDGAGRLWVRGPAQCLGYFRRDELYEAELDGDGWFDTGDLARDDGRGGIRIAGRAKDIIMYKSLNVPVTEVEAVLGRHPKVREVAVVGIPHPEVLEEVCAVVLATGEPLTLDELHEHMRASGVNDWFWPRRLEIVERMPKTVTGKIRKVELRRRYGGG</sequence>
<evidence type="ECO:0000259" key="3">
    <source>
        <dbReference type="Pfam" id="PF00501"/>
    </source>
</evidence>
<protein>
    <submittedName>
        <fullName evidence="5">AMP-binding protein</fullName>
    </submittedName>
</protein>
<keyword evidence="6" id="KW-1185">Reference proteome</keyword>
<dbReference type="InterPro" id="IPR042099">
    <property type="entry name" value="ANL_N_sf"/>
</dbReference>
<dbReference type="Proteomes" id="UP000468735">
    <property type="component" value="Unassembled WGS sequence"/>
</dbReference>
<dbReference type="PANTHER" id="PTHR43201:SF5">
    <property type="entry name" value="MEDIUM-CHAIN ACYL-COA LIGASE ACSF2, MITOCHONDRIAL"/>
    <property type="match status" value="1"/>
</dbReference>
<proteinExistence type="inferred from homology"/>
<evidence type="ECO:0000313" key="5">
    <source>
        <dbReference type="EMBL" id="KAB2340124.1"/>
    </source>
</evidence>
<gene>
    <name evidence="5" type="ORF">F8566_45455</name>
</gene>
<feature type="domain" description="AMP-binding enzyme C-terminal" evidence="4">
    <location>
        <begin position="442"/>
        <end position="517"/>
    </location>
</feature>
<dbReference type="PROSITE" id="PS00455">
    <property type="entry name" value="AMP_BINDING"/>
    <property type="match status" value="1"/>
</dbReference>
<evidence type="ECO:0000256" key="2">
    <source>
        <dbReference type="ARBA" id="ARBA00022598"/>
    </source>
</evidence>
<dbReference type="InterPro" id="IPR000873">
    <property type="entry name" value="AMP-dep_synth/lig_dom"/>
</dbReference>
<dbReference type="InterPro" id="IPR045851">
    <property type="entry name" value="AMP-bd_C_sf"/>
</dbReference>
<dbReference type="GO" id="GO:0006631">
    <property type="term" value="P:fatty acid metabolic process"/>
    <property type="evidence" value="ECO:0007669"/>
    <property type="project" value="TreeGrafter"/>
</dbReference>
<dbReference type="RefSeq" id="WP_151569924.1">
    <property type="nucleotide sequence ID" value="NZ_WBMT01000031.1"/>
</dbReference>
<dbReference type="Pfam" id="PF00501">
    <property type="entry name" value="AMP-binding"/>
    <property type="match status" value="1"/>
</dbReference>
<organism evidence="5 6">
    <name type="scientific">Actinomadura rudentiformis</name>
    <dbReference type="NCBI Taxonomy" id="359158"/>
    <lineage>
        <taxon>Bacteria</taxon>
        <taxon>Bacillati</taxon>
        <taxon>Actinomycetota</taxon>
        <taxon>Actinomycetes</taxon>
        <taxon>Streptosporangiales</taxon>
        <taxon>Thermomonosporaceae</taxon>
        <taxon>Actinomadura</taxon>
    </lineage>
</organism>
<evidence type="ECO:0000259" key="4">
    <source>
        <dbReference type="Pfam" id="PF13193"/>
    </source>
</evidence>
<dbReference type="Gene3D" id="3.40.50.12780">
    <property type="entry name" value="N-terminal domain of ligase-like"/>
    <property type="match status" value="1"/>
</dbReference>
<dbReference type="GO" id="GO:0031956">
    <property type="term" value="F:medium-chain fatty acid-CoA ligase activity"/>
    <property type="evidence" value="ECO:0007669"/>
    <property type="project" value="TreeGrafter"/>
</dbReference>
<feature type="domain" description="AMP-dependent synthetase/ligase" evidence="3">
    <location>
        <begin position="23"/>
        <end position="391"/>
    </location>
</feature>
<accession>A0A6H9Y6R8</accession>
<dbReference type="OrthoDB" id="9803968at2"/>
<evidence type="ECO:0000313" key="6">
    <source>
        <dbReference type="Proteomes" id="UP000468735"/>
    </source>
</evidence>
<name>A0A6H9Y6R8_9ACTN</name>
<comment type="caution">
    <text evidence="5">The sequence shown here is derived from an EMBL/GenBank/DDBJ whole genome shotgun (WGS) entry which is preliminary data.</text>
</comment>
<reference evidence="5 6" key="1">
    <citation type="submission" date="2019-09" db="EMBL/GenBank/DDBJ databases">
        <title>Actinomadura physcomitrii sp. nov., a novel actinomycete isolated from moss [Physcomitrium sphaericum (Ludw) Fuernr].</title>
        <authorList>
            <person name="Zhuang X."/>
            <person name="Liu C."/>
        </authorList>
    </citation>
    <scope>NUCLEOTIDE SEQUENCE [LARGE SCALE GENOMIC DNA]</scope>
    <source>
        <strain evidence="5 6">HMC1</strain>
    </source>
</reference>
<dbReference type="EMBL" id="WBMT01000031">
    <property type="protein sequence ID" value="KAB2340124.1"/>
    <property type="molecule type" value="Genomic_DNA"/>
</dbReference>
<dbReference type="Gene3D" id="3.30.300.30">
    <property type="match status" value="1"/>
</dbReference>
<dbReference type="InterPro" id="IPR025110">
    <property type="entry name" value="AMP-bd_C"/>
</dbReference>
<dbReference type="SUPFAM" id="SSF56801">
    <property type="entry name" value="Acetyl-CoA synthetase-like"/>
    <property type="match status" value="1"/>
</dbReference>